<accession>A0ABZ2WLF0</accession>
<dbReference type="Pfam" id="PF26639">
    <property type="entry name" value="Het-6_barrel"/>
    <property type="match status" value="1"/>
</dbReference>
<sequence>MMYIQEFDYDLVKLQTASTEIRLLELYPSQIHNLKDKRNEATDLIWGDRIVCRLYTTNIEKPSNPFMALSYVWGDGDKSRAIQVVNSPGDTSGQETETSIPITESLETALRHLRRRHETITLWIDQICINQADNSEKSKQVGIMGRIYSEAEQVLVWLGQAADGSDELMDAWQDIGQRARDLGLESFLTRERYHLLSPIITNQNPADEATMHFQALLARTADVFAPLIKHMALKSWYERPYFLRVWIVQEFSLCTDTLFVCGTKVIPVELTQLALLMLQFAIGNTFRSDYRMLKRPEMPPERLEEVFEEPISRLFSCRSLEQQHRGDELHMLLRKLFVGHDTRATVHRDRVFALLGLAVDADRLGIQPNYDSSERSTERILTQTARALIERSGRVDTLCYSQFPKVPDLASLPSWVPDWRSNLQPSFYTINERADKHLFAAAGKDSVVKSIPSPEGNLNVLGLRGYMVDLIEKVAEGGSWTDLSWDHVRYLSFFSQVDELWQCSMEKTYPIHGELTYRHKEEARWRVPIGDVYWTVEGGSRRATSDVATYHDQCLKNLQHFDKMSRRTSMGEDGWAEWEEQRQRGQIGQYYRDSMKVMQGKRPFLTQMGYLGMGPAEGQPGDVVVIFCGGRIPFVLRPLDQLGGSQRGENGLFSFVGEAYCDGVMDGEATTKEEETFFLA</sequence>
<keyword evidence="3" id="KW-1185">Reference proteome</keyword>
<organism evidence="2 3">
    <name type="scientific">Fusarium acuminatum</name>
    <dbReference type="NCBI Taxonomy" id="5515"/>
    <lineage>
        <taxon>Eukaryota</taxon>
        <taxon>Fungi</taxon>
        <taxon>Dikarya</taxon>
        <taxon>Ascomycota</taxon>
        <taxon>Pezizomycotina</taxon>
        <taxon>Sordariomycetes</taxon>
        <taxon>Hypocreomycetidae</taxon>
        <taxon>Hypocreales</taxon>
        <taxon>Nectriaceae</taxon>
        <taxon>Fusarium</taxon>
        <taxon>Fusarium tricinctum species complex</taxon>
    </lineage>
</organism>
<reference evidence="2 3" key="1">
    <citation type="submission" date="2024-04" db="EMBL/GenBank/DDBJ databases">
        <title>Complete genome sequence of Fusarium acuminatum.</title>
        <authorList>
            <person name="Lan B."/>
        </authorList>
    </citation>
    <scope>NUCLEOTIDE SEQUENCE [LARGE SCALE GENOMIC DNA]</scope>
    <source>
        <strain evidence="2">1A</strain>
    </source>
</reference>
<dbReference type="Pfam" id="PF06985">
    <property type="entry name" value="HET"/>
    <property type="match status" value="1"/>
</dbReference>
<dbReference type="Proteomes" id="UP001489902">
    <property type="component" value="Chromosome 1"/>
</dbReference>
<evidence type="ECO:0000313" key="3">
    <source>
        <dbReference type="Proteomes" id="UP001489902"/>
    </source>
</evidence>
<gene>
    <name evidence="2" type="ORF">QYS62_001775</name>
</gene>
<dbReference type="PANTHER" id="PTHR24148">
    <property type="entry name" value="ANKYRIN REPEAT DOMAIN-CONTAINING PROTEIN 39 HOMOLOG-RELATED"/>
    <property type="match status" value="1"/>
</dbReference>
<protein>
    <submittedName>
        <fullName evidence="2">HET domain-containing protein</fullName>
    </submittedName>
</protein>
<evidence type="ECO:0000259" key="1">
    <source>
        <dbReference type="Pfam" id="PF06985"/>
    </source>
</evidence>
<dbReference type="PANTHER" id="PTHR24148:SF73">
    <property type="entry name" value="HET DOMAIN PROTEIN (AFU_ORTHOLOGUE AFUA_8G01020)"/>
    <property type="match status" value="1"/>
</dbReference>
<feature type="domain" description="Heterokaryon incompatibility" evidence="1">
    <location>
        <begin position="66"/>
        <end position="250"/>
    </location>
</feature>
<dbReference type="EMBL" id="CP151260">
    <property type="protein sequence ID" value="WZH40837.1"/>
    <property type="molecule type" value="Genomic_DNA"/>
</dbReference>
<proteinExistence type="predicted"/>
<evidence type="ECO:0000313" key="2">
    <source>
        <dbReference type="EMBL" id="WZH40837.1"/>
    </source>
</evidence>
<dbReference type="InterPro" id="IPR052895">
    <property type="entry name" value="HetReg/Transcr_Mod"/>
</dbReference>
<name>A0ABZ2WLF0_9HYPO</name>
<dbReference type="InterPro" id="IPR010730">
    <property type="entry name" value="HET"/>
</dbReference>